<gene>
    <name evidence="2" type="ORF">LX13_004509</name>
</gene>
<keyword evidence="3" id="KW-1185">Reference proteome</keyword>
<evidence type="ECO:0000259" key="1">
    <source>
        <dbReference type="Pfam" id="PF05899"/>
    </source>
</evidence>
<evidence type="ECO:0000313" key="3">
    <source>
        <dbReference type="Proteomes" id="UP001206895"/>
    </source>
</evidence>
<protein>
    <recommendedName>
        <fullName evidence="1">(S)-ureidoglycine aminohydrolase cupin domain-containing protein</fullName>
    </recommendedName>
</protein>
<dbReference type="EMBL" id="JAMTCJ010000004">
    <property type="protein sequence ID" value="MCP2178668.1"/>
    <property type="molecule type" value="Genomic_DNA"/>
</dbReference>
<sequence>MDGIRTLDFTGGAAVDSPIRPEWVVEGDPVARIHEWTISSDLLSTTAIWSCTAGTFRWFSATEELIHILEGAVVVTDLSGQEVELTPGRAAVLTAGQWTTWTIDDHVKKHAVWKTAVPTPVRLFWRALSALRRIARGGARIVRRGSTSDAQSAAADPFGTRTAA</sequence>
<organism evidence="2 3">
    <name type="scientific">Williamsia maris</name>
    <dbReference type="NCBI Taxonomy" id="72806"/>
    <lineage>
        <taxon>Bacteria</taxon>
        <taxon>Bacillati</taxon>
        <taxon>Actinomycetota</taxon>
        <taxon>Actinomycetes</taxon>
        <taxon>Mycobacteriales</taxon>
        <taxon>Nocardiaceae</taxon>
        <taxon>Williamsia</taxon>
    </lineage>
</organism>
<reference evidence="2 3" key="1">
    <citation type="submission" date="2022-06" db="EMBL/GenBank/DDBJ databases">
        <title>Genomic Encyclopedia of Archaeal and Bacterial Type Strains, Phase II (KMG-II): from individual species to whole genera.</title>
        <authorList>
            <person name="Goeker M."/>
        </authorList>
    </citation>
    <scope>NUCLEOTIDE SEQUENCE [LARGE SCALE GENOMIC DNA]</scope>
    <source>
        <strain evidence="2 3">DSM 44693</strain>
    </source>
</reference>
<dbReference type="PANTHER" id="PTHR40943:SF1">
    <property type="entry name" value="CYTOPLASMIC PROTEIN"/>
    <property type="match status" value="1"/>
</dbReference>
<dbReference type="InterPro" id="IPR014710">
    <property type="entry name" value="RmlC-like_jellyroll"/>
</dbReference>
<dbReference type="Gene3D" id="2.60.120.10">
    <property type="entry name" value="Jelly Rolls"/>
    <property type="match status" value="1"/>
</dbReference>
<proteinExistence type="predicted"/>
<accession>A0ABT1HL69</accession>
<dbReference type="PANTHER" id="PTHR40943">
    <property type="entry name" value="CYTOPLASMIC PROTEIN-RELATED"/>
    <property type="match status" value="1"/>
</dbReference>
<dbReference type="InterPro" id="IPR011051">
    <property type="entry name" value="RmlC_Cupin_sf"/>
</dbReference>
<dbReference type="InterPro" id="IPR008579">
    <property type="entry name" value="UGlyAH_Cupin_dom"/>
</dbReference>
<dbReference type="RefSeq" id="WP_253663534.1">
    <property type="nucleotide sequence ID" value="NZ_BAAAJQ010000002.1"/>
</dbReference>
<dbReference type="Proteomes" id="UP001206895">
    <property type="component" value="Unassembled WGS sequence"/>
</dbReference>
<dbReference type="SUPFAM" id="SSF51182">
    <property type="entry name" value="RmlC-like cupins"/>
    <property type="match status" value="1"/>
</dbReference>
<dbReference type="Pfam" id="PF05899">
    <property type="entry name" value="Cupin_3"/>
    <property type="match status" value="1"/>
</dbReference>
<comment type="caution">
    <text evidence="2">The sequence shown here is derived from an EMBL/GenBank/DDBJ whole genome shotgun (WGS) entry which is preliminary data.</text>
</comment>
<name>A0ABT1HL69_9NOCA</name>
<feature type="domain" description="(S)-ureidoglycine aminohydrolase cupin" evidence="1">
    <location>
        <begin position="44"/>
        <end position="110"/>
    </location>
</feature>
<evidence type="ECO:0000313" key="2">
    <source>
        <dbReference type="EMBL" id="MCP2178668.1"/>
    </source>
</evidence>